<sequence length="371" mass="42393">MAAYGRPCPLCTVPKIKRQTQPSATLCSCAAYVLRWFLVPIWLLALATGAKSFKDNPIIGSSFLNKKGLYVARVKLAHRMAHFRRRRLAHLISHQDRENFDRNGFVLKRDFLAPSMFAAIEREVSFLQGDSREMMQGDTRTRRVSLDVDTLRVMPATRALLYGEQWLGLLSYASSFRCHPMNYLQTIMTHIGGRASPDPQTNLHSDTFHPTVKAWLFLSDVTLSDSAFVYVPGSHRINRRRLAWLRRQSMQVHSLDRLSARGSLRVSESKARSMGYEKPRVFSVRKNTLVVADTSGFHARGQTSHPATRIEIWGYGRRNPFLPWAGWGVQGLPGLKGRVVPLYWCIRDLAEALGMRRNPWRRVSTKKIKDE</sequence>
<reference evidence="1 2" key="1">
    <citation type="submission" date="2020-04" db="EMBL/GenBank/DDBJ databases">
        <authorList>
            <person name="De Canck E."/>
        </authorList>
    </citation>
    <scope>NUCLEOTIDE SEQUENCE [LARGE SCALE GENOMIC DNA]</scope>
    <source>
        <strain evidence="1 2">LMG 3431</strain>
    </source>
</reference>
<organism evidence="1 2">
    <name type="scientific">Achromobacter pestifer</name>
    <dbReference type="NCBI Taxonomy" id="1353889"/>
    <lineage>
        <taxon>Bacteria</taxon>
        <taxon>Pseudomonadati</taxon>
        <taxon>Pseudomonadota</taxon>
        <taxon>Betaproteobacteria</taxon>
        <taxon>Burkholderiales</taxon>
        <taxon>Alcaligenaceae</taxon>
        <taxon>Achromobacter</taxon>
    </lineage>
</organism>
<dbReference type="Proteomes" id="UP000494108">
    <property type="component" value="Unassembled WGS sequence"/>
</dbReference>
<gene>
    <name evidence="1" type="ORF">LMG3431_00402</name>
</gene>
<dbReference type="AlphaFoldDB" id="A0A6S6YIW5"/>
<evidence type="ECO:0000313" key="1">
    <source>
        <dbReference type="EMBL" id="CAB3626822.1"/>
    </source>
</evidence>
<dbReference type="PROSITE" id="PS51257">
    <property type="entry name" value="PROKAR_LIPOPROTEIN"/>
    <property type="match status" value="1"/>
</dbReference>
<dbReference type="InterPro" id="IPR008775">
    <property type="entry name" value="Phytyl_CoA_dOase-like"/>
</dbReference>
<keyword evidence="2" id="KW-1185">Reference proteome</keyword>
<dbReference type="Pfam" id="PF05721">
    <property type="entry name" value="PhyH"/>
    <property type="match status" value="1"/>
</dbReference>
<name>A0A6S6YIW5_9BURK</name>
<dbReference type="EMBL" id="CADIJX010000001">
    <property type="protein sequence ID" value="CAB3626822.1"/>
    <property type="molecule type" value="Genomic_DNA"/>
</dbReference>
<evidence type="ECO:0008006" key="3">
    <source>
        <dbReference type="Google" id="ProtNLM"/>
    </source>
</evidence>
<proteinExistence type="predicted"/>
<evidence type="ECO:0000313" key="2">
    <source>
        <dbReference type="Proteomes" id="UP000494108"/>
    </source>
</evidence>
<dbReference type="GO" id="GO:0016706">
    <property type="term" value="F:2-oxoglutarate-dependent dioxygenase activity"/>
    <property type="evidence" value="ECO:0007669"/>
    <property type="project" value="UniProtKB-ARBA"/>
</dbReference>
<dbReference type="SUPFAM" id="SSF51197">
    <property type="entry name" value="Clavaminate synthase-like"/>
    <property type="match status" value="1"/>
</dbReference>
<protein>
    <recommendedName>
        <fullName evidence="3">Phytanoyl-CoA dioxygenase family protein</fullName>
    </recommendedName>
</protein>
<accession>A0A6S6YIW5</accession>
<dbReference type="Gene3D" id="2.60.120.620">
    <property type="entry name" value="q2cbj1_9rhob like domain"/>
    <property type="match status" value="1"/>
</dbReference>